<keyword evidence="1" id="KW-0812">Transmembrane</keyword>
<dbReference type="SUPFAM" id="SSF48317">
    <property type="entry name" value="Acid phosphatase/Vanadium-dependent haloperoxidase"/>
    <property type="match status" value="1"/>
</dbReference>
<evidence type="ECO:0000313" key="4">
    <source>
        <dbReference type="Proteomes" id="UP000321513"/>
    </source>
</evidence>
<proteinExistence type="predicted"/>
<dbReference type="Pfam" id="PF01569">
    <property type="entry name" value="PAP2"/>
    <property type="match status" value="1"/>
</dbReference>
<feature type="domain" description="Phosphatidic acid phosphatase type 2/haloperoxidase" evidence="2">
    <location>
        <begin position="140"/>
        <end position="262"/>
    </location>
</feature>
<evidence type="ECO:0000256" key="1">
    <source>
        <dbReference type="SAM" id="Phobius"/>
    </source>
</evidence>
<evidence type="ECO:0000259" key="2">
    <source>
        <dbReference type="SMART" id="SM00014"/>
    </source>
</evidence>
<keyword evidence="4" id="KW-1185">Reference proteome</keyword>
<reference evidence="3 4" key="1">
    <citation type="submission" date="2019-07" db="EMBL/GenBank/DDBJ databases">
        <title>Whole genome shotgun sequence of Segetibacter aerophilus NBRC 106135.</title>
        <authorList>
            <person name="Hosoyama A."/>
            <person name="Uohara A."/>
            <person name="Ohji S."/>
            <person name="Ichikawa N."/>
        </authorList>
    </citation>
    <scope>NUCLEOTIDE SEQUENCE [LARGE SCALE GENOMIC DNA]</scope>
    <source>
        <strain evidence="3 4">NBRC 106135</strain>
    </source>
</reference>
<keyword evidence="1" id="KW-0472">Membrane</keyword>
<protein>
    <recommendedName>
        <fullName evidence="2">Phosphatidic acid phosphatase type 2/haloperoxidase domain-containing protein</fullName>
    </recommendedName>
</protein>
<keyword evidence="1" id="KW-1133">Transmembrane helix</keyword>
<dbReference type="Gene3D" id="1.20.144.10">
    <property type="entry name" value="Phosphatidic acid phosphatase type 2/haloperoxidase"/>
    <property type="match status" value="1"/>
</dbReference>
<sequence>MQEKEIAPLKVISKIASMKKVITLWLSILFITSSTNAQQSNSSETSNSPYHTSVVKDGAIIVGGIGLTYLGTVLIKNKNDLTPTQLASKTRDKIPFFDRGNAGYYSAKADDDSYIPFQASFVMPVLMGLINKNERQKFGQLMVLYTETMAITGTVFTMATGNVYRSRPYVYNTSLDASFRREKDSQRAFFAGHTAATAAATFFMAKAFADFNPDSKAKPYVWAFAAAVPAVVGYLRYKAGMHFLSDNLLGYAVGAGAGILVPQLHKVKGMRNVTISPAVGIGSKGLAMTYRL</sequence>
<dbReference type="AlphaFoldDB" id="A0A512BAJ9"/>
<dbReference type="InterPro" id="IPR000326">
    <property type="entry name" value="PAP2/HPO"/>
</dbReference>
<feature type="transmembrane region" description="Helical" evidence="1">
    <location>
        <begin position="220"/>
        <end position="237"/>
    </location>
</feature>
<comment type="caution">
    <text evidence="3">The sequence shown here is derived from an EMBL/GenBank/DDBJ whole genome shotgun (WGS) entry which is preliminary data.</text>
</comment>
<name>A0A512BAJ9_9BACT</name>
<feature type="transmembrane region" description="Helical" evidence="1">
    <location>
        <begin position="142"/>
        <end position="164"/>
    </location>
</feature>
<dbReference type="InterPro" id="IPR036938">
    <property type="entry name" value="PAP2/HPO_sf"/>
</dbReference>
<feature type="transmembrane region" description="Helical" evidence="1">
    <location>
        <begin position="188"/>
        <end position="208"/>
    </location>
</feature>
<evidence type="ECO:0000313" key="3">
    <source>
        <dbReference type="EMBL" id="GEO08978.1"/>
    </source>
</evidence>
<accession>A0A512BAJ9</accession>
<dbReference type="Proteomes" id="UP000321513">
    <property type="component" value="Unassembled WGS sequence"/>
</dbReference>
<feature type="transmembrane region" description="Helical" evidence="1">
    <location>
        <begin position="113"/>
        <end position="130"/>
    </location>
</feature>
<gene>
    <name evidence="3" type="ORF">SAE01_14740</name>
</gene>
<dbReference type="SMART" id="SM00014">
    <property type="entry name" value="acidPPc"/>
    <property type="match status" value="1"/>
</dbReference>
<dbReference type="EMBL" id="BJYT01000004">
    <property type="protein sequence ID" value="GEO08978.1"/>
    <property type="molecule type" value="Genomic_DNA"/>
</dbReference>
<organism evidence="3 4">
    <name type="scientific">Segetibacter aerophilus</name>
    <dbReference type="NCBI Taxonomy" id="670293"/>
    <lineage>
        <taxon>Bacteria</taxon>
        <taxon>Pseudomonadati</taxon>
        <taxon>Bacteroidota</taxon>
        <taxon>Chitinophagia</taxon>
        <taxon>Chitinophagales</taxon>
        <taxon>Chitinophagaceae</taxon>
        <taxon>Segetibacter</taxon>
    </lineage>
</organism>